<name>A0ABQ9IE84_9NEOP</name>
<evidence type="ECO:0000313" key="3">
    <source>
        <dbReference type="Proteomes" id="UP001159363"/>
    </source>
</evidence>
<feature type="compositionally biased region" description="Polar residues" evidence="1">
    <location>
        <begin position="295"/>
        <end position="308"/>
    </location>
</feature>
<protein>
    <submittedName>
        <fullName evidence="2">Uncharacterized protein</fullName>
    </submittedName>
</protein>
<comment type="caution">
    <text evidence="2">The sequence shown here is derived from an EMBL/GenBank/DDBJ whole genome shotgun (WGS) entry which is preliminary data.</text>
</comment>
<proteinExistence type="predicted"/>
<dbReference type="Proteomes" id="UP001159363">
    <property type="component" value="Chromosome 1"/>
</dbReference>
<feature type="compositionally biased region" description="Basic and acidic residues" evidence="1">
    <location>
        <begin position="316"/>
        <end position="325"/>
    </location>
</feature>
<sequence>MNAIHVQVTRQHRTSKDTEVKQRLHHEPQPYTEVKWGYWSTWCWSAVRQSAPGNLLRLAQPVKEWELPHKSYHRHAISQFLFCGTSLPNTQVQSDVIVCCGDHRLQMKWIDLAGCAQPISTATSVVGACQRITDTQCWSYLILVGLVRQGLSPDKDTWPITKRELHTCRRVLEYRLRSVVVISRTVLRPPTLVPLVGRTAIATDSHCSHRLPFIGNGVFPEDVLQRTEFQKTQFESSLVVVVARLLASMFAPGIFACGNRTGRYRWSAGFLGDLPFPPPLHSSTAPYSPHLIGSQELSNRPNISTPLRSNGPGMKGRGETGDPRENPPTNGIVRHDSHLRKSGDAAGQRASYLIEPGSIFACGNHAGRCHWSAGFLGNLPFPLPLHSGDASLSPHFTLIGSQDLGVKSRPNLSTPP</sequence>
<organism evidence="2 3">
    <name type="scientific">Dryococelus australis</name>
    <dbReference type="NCBI Taxonomy" id="614101"/>
    <lineage>
        <taxon>Eukaryota</taxon>
        <taxon>Metazoa</taxon>
        <taxon>Ecdysozoa</taxon>
        <taxon>Arthropoda</taxon>
        <taxon>Hexapoda</taxon>
        <taxon>Insecta</taxon>
        <taxon>Pterygota</taxon>
        <taxon>Neoptera</taxon>
        <taxon>Polyneoptera</taxon>
        <taxon>Phasmatodea</taxon>
        <taxon>Verophasmatodea</taxon>
        <taxon>Anareolatae</taxon>
        <taxon>Phasmatidae</taxon>
        <taxon>Eurycanthinae</taxon>
        <taxon>Dryococelus</taxon>
    </lineage>
</organism>
<reference evidence="2 3" key="1">
    <citation type="submission" date="2023-02" db="EMBL/GenBank/DDBJ databases">
        <title>LHISI_Scaffold_Assembly.</title>
        <authorList>
            <person name="Stuart O.P."/>
            <person name="Cleave R."/>
            <person name="Magrath M.J.L."/>
            <person name="Mikheyev A.S."/>
        </authorList>
    </citation>
    <scope>NUCLEOTIDE SEQUENCE [LARGE SCALE GENOMIC DNA]</scope>
    <source>
        <strain evidence="2">Daus_M_001</strain>
        <tissue evidence="2">Leg muscle</tissue>
    </source>
</reference>
<accession>A0ABQ9IE84</accession>
<evidence type="ECO:0000313" key="2">
    <source>
        <dbReference type="EMBL" id="KAJ8894980.1"/>
    </source>
</evidence>
<feature type="region of interest" description="Disordered" evidence="1">
    <location>
        <begin position="1"/>
        <end position="22"/>
    </location>
</feature>
<gene>
    <name evidence="2" type="ORF">PR048_000288</name>
</gene>
<evidence type="ECO:0000256" key="1">
    <source>
        <dbReference type="SAM" id="MobiDB-lite"/>
    </source>
</evidence>
<keyword evidence="3" id="KW-1185">Reference proteome</keyword>
<dbReference type="EMBL" id="JARBHB010000001">
    <property type="protein sequence ID" value="KAJ8894980.1"/>
    <property type="molecule type" value="Genomic_DNA"/>
</dbReference>
<feature type="region of interest" description="Disordered" evidence="1">
    <location>
        <begin position="285"/>
        <end position="341"/>
    </location>
</feature>